<dbReference type="AlphaFoldDB" id="A0A9W7G7I7"/>
<dbReference type="SUPFAM" id="SSF54518">
    <property type="entry name" value="Tubby C-terminal domain-like"/>
    <property type="match status" value="1"/>
</dbReference>
<organism evidence="4 5">
    <name type="scientific">Triparma columacea</name>
    <dbReference type="NCBI Taxonomy" id="722753"/>
    <lineage>
        <taxon>Eukaryota</taxon>
        <taxon>Sar</taxon>
        <taxon>Stramenopiles</taxon>
        <taxon>Ochrophyta</taxon>
        <taxon>Bolidophyceae</taxon>
        <taxon>Parmales</taxon>
        <taxon>Triparmaceae</taxon>
        <taxon>Triparma</taxon>
    </lineage>
</organism>
<feature type="compositionally biased region" description="Acidic residues" evidence="2">
    <location>
        <begin position="1"/>
        <end position="28"/>
    </location>
</feature>
<feature type="domain" description="Tubby C-terminal" evidence="3">
    <location>
        <begin position="438"/>
        <end position="703"/>
    </location>
</feature>
<dbReference type="Gene3D" id="3.20.90.10">
    <property type="entry name" value="Tubby Protein, Chain A"/>
    <property type="match status" value="1"/>
</dbReference>
<accession>A0A9W7G7I7</accession>
<gene>
    <name evidence="4" type="ORF">TrCOL_g10964</name>
</gene>
<dbReference type="Pfam" id="PF01167">
    <property type="entry name" value="Tub"/>
    <property type="match status" value="1"/>
</dbReference>
<feature type="region of interest" description="Disordered" evidence="2">
    <location>
        <begin position="1"/>
        <end position="209"/>
    </location>
</feature>
<feature type="compositionally biased region" description="Polar residues" evidence="2">
    <location>
        <begin position="227"/>
        <end position="243"/>
    </location>
</feature>
<name>A0A9W7G7I7_9STRA</name>
<evidence type="ECO:0000313" key="4">
    <source>
        <dbReference type="EMBL" id="GMI34898.1"/>
    </source>
</evidence>
<proteinExistence type="inferred from homology"/>
<keyword evidence="5" id="KW-1185">Reference proteome</keyword>
<dbReference type="PANTHER" id="PTHR16517:SF7">
    <property type="entry name" value="PROTEIN KING TUBBY"/>
    <property type="match status" value="1"/>
</dbReference>
<feature type="compositionally biased region" description="Acidic residues" evidence="2">
    <location>
        <begin position="128"/>
        <end position="156"/>
    </location>
</feature>
<feature type="compositionally biased region" description="Low complexity" evidence="2">
    <location>
        <begin position="173"/>
        <end position="199"/>
    </location>
</feature>
<protein>
    <recommendedName>
        <fullName evidence="3">Tubby C-terminal domain-containing protein</fullName>
    </recommendedName>
</protein>
<reference evidence="5" key="1">
    <citation type="journal article" date="2023" name="Commun. Biol.">
        <title>Genome analysis of Parmales, the sister group of diatoms, reveals the evolutionary specialization of diatoms from phago-mixotrophs to photoautotrophs.</title>
        <authorList>
            <person name="Ban H."/>
            <person name="Sato S."/>
            <person name="Yoshikawa S."/>
            <person name="Yamada K."/>
            <person name="Nakamura Y."/>
            <person name="Ichinomiya M."/>
            <person name="Sato N."/>
            <person name="Blanc-Mathieu R."/>
            <person name="Endo H."/>
            <person name="Kuwata A."/>
            <person name="Ogata H."/>
        </authorList>
    </citation>
    <scope>NUCLEOTIDE SEQUENCE [LARGE SCALE GENOMIC DNA]</scope>
</reference>
<evidence type="ECO:0000256" key="1">
    <source>
        <dbReference type="ARBA" id="ARBA00007129"/>
    </source>
</evidence>
<feature type="compositionally biased region" description="Basic and acidic residues" evidence="2">
    <location>
        <begin position="40"/>
        <end position="66"/>
    </location>
</feature>
<feature type="compositionally biased region" description="Basic and acidic residues" evidence="2">
    <location>
        <begin position="299"/>
        <end position="327"/>
    </location>
</feature>
<dbReference type="Proteomes" id="UP001165065">
    <property type="component" value="Unassembled WGS sequence"/>
</dbReference>
<evidence type="ECO:0000256" key="2">
    <source>
        <dbReference type="SAM" id="MobiDB-lite"/>
    </source>
</evidence>
<feature type="compositionally biased region" description="Basic and acidic residues" evidence="2">
    <location>
        <begin position="263"/>
        <end position="291"/>
    </location>
</feature>
<evidence type="ECO:0000259" key="3">
    <source>
        <dbReference type="Pfam" id="PF01167"/>
    </source>
</evidence>
<dbReference type="PRINTS" id="PR01573">
    <property type="entry name" value="SUPERTUBBY"/>
</dbReference>
<dbReference type="InterPro" id="IPR000007">
    <property type="entry name" value="Tubby_C"/>
</dbReference>
<dbReference type="InterPro" id="IPR025659">
    <property type="entry name" value="Tubby-like_C"/>
</dbReference>
<evidence type="ECO:0000313" key="5">
    <source>
        <dbReference type="Proteomes" id="UP001165065"/>
    </source>
</evidence>
<comment type="caution">
    <text evidence="4">The sequence shown here is derived from an EMBL/GenBank/DDBJ whole genome shotgun (WGS) entry which is preliminary data.</text>
</comment>
<feature type="region of interest" description="Disordered" evidence="2">
    <location>
        <begin position="227"/>
        <end position="366"/>
    </location>
</feature>
<dbReference type="OrthoDB" id="8775810at2759"/>
<comment type="similarity">
    <text evidence="1">Belongs to the TUB family.</text>
</comment>
<sequence>MSENDSELDQMMDGMSSDESDFSDEEVGSVEGGSPISHMESAEKDFMRKLKEQRSDLSWGEGKDNDNSENEDSINLDNDPSEFMLKKLPTTTPSTSPINDSKYDDSDDEGIGSSPGISNMVLMKEDYNDYDDAGDSTSEDEGEFEDDGVDSDDSEFDYNIPSRPVVQRTLAPQQQQQQQPARQSFTSFNSPASNPSFNPYLNTGGYGASAQSYDTQVTAFGFRGATSASIDRTTDSHLANQARDTYEAGDYGLNVKIGKKGKEKGGKVEEKGKGAEGKGKERGERETKETQMQETIMSKTEESLRRRDDRGGGKGKVEEEEEKVAQEKEDEEEDRPTTPPRRKMSFAEAKAPPPSPCTGPSKELDDRAVPDISHLNLGQTRNMDERLSNIDESPKAIADRKKFNRENGQSIPAKVPTLTGATSGIYNATTPRGDRILDPIPKDQEMKQCYVVRSNNGVLGGKTYCLFEEPPGNGPPGGGVNSSDTADKRFLLWAKKKSGGGKNSVYIIADDFAVPGVRQNVVGKLKGNWSGGSYTIYTGGVNPKKGSGSETSLRSELGLVLYEYDRMGPGRMKVCVPFLTSPNPSSGGGKAWGVMDSIRGELGELAEIERLTREGMPKRLEGTLAMCSNKRPRWDAGQKGHVLNFKGRVTESSVKNFQLECPKETGEKTMLQFGRVKKNVFALDYGWPLSAVQAFAICLSSMDGKIADSKGFDMMKKYV</sequence>
<dbReference type="PANTHER" id="PTHR16517">
    <property type="entry name" value="TUBBY-RELATED"/>
    <property type="match status" value="1"/>
</dbReference>
<dbReference type="EMBL" id="BRYA01000888">
    <property type="protein sequence ID" value="GMI34898.1"/>
    <property type="molecule type" value="Genomic_DNA"/>
</dbReference>